<evidence type="ECO:0000313" key="3">
    <source>
        <dbReference type="RefSeq" id="XP_026273241.1"/>
    </source>
</evidence>
<dbReference type="SUPFAM" id="SSF52047">
    <property type="entry name" value="RNI-like"/>
    <property type="match status" value="1"/>
</dbReference>
<name>A0A6J1S360_FRAOC</name>
<dbReference type="InterPro" id="IPR001810">
    <property type="entry name" value="F-box_dom"/>
</dbReference>
<dbReference type="InterPro" id="IPR036047">
    <property type="entry name" value="F-box-like_dom_sf"/>
</dbReference>
<gene>
    <name evidence="3" type="primary">LOC113202987</name>
</gene>
<dbReference type="RefSeq" id="XP_026273241.1">
    <property type="nucleotide sequence ID" value="XM_026417456.2"/>
</dbReference>
<dbReference type="Pfam" id="PF12937">
    <property type="entry name" value="F-box-like"/>
    <property type="match status" value="1"/>
</dbReference>
<keyword evidence="2" id="KW-1185">Reference proteome</keyword>
<reference evidence="3" key="1">
    <citation type="submission" date="2025-08" db="UniProtKB">
        <authorList>
            <consortium name="RefSeq"/>
        </authorList>
    </citation>
    <scope>IDENTIFICATION</scope>
    <source>
        <tissue evidence="3">Whole organism</tissue>
    </source>
</reference>
<dbReference type="Proteomes" id="UP000504606">
    <property type="component" value="Unplaced"/>
</dbReference>
<dbReference type="PROSITE" id="PS50181">
    <property type="entry name" value="FBOX"/>
    <property type="match status" value="1"/>
</dbReference>
<dbReference type="InterPro" id="IPR032675">
    <property type="entry name" value="LRR_dom_sf"/>
</dbReference>
<feature type="domain" description="F-box" evidence="1">
    <location>
        <begin position="5"/>
        <end position="51"/>
    </location>
</feature>
<dbReference type="SMART" id="SM00256">
    <property type="entry name" value="FBOX"/>
    <property type="match status" value="1"/>
</dbReference>
<dbReference type="GeneID" id="113202987"/>
<dbReference type="SUPFAM" id="SSF81383">
    <property type="entry name" value="F-box domain"/>
    <property type="match status" value="1"/>
</dbReference>
<protein>
    <submittedName>
        <fullName evidence="3">Uncharacterized protein LOC113202987</fullName>
    </submittedName>
</protein>
<accession>A0A6J1S360</accession>
<sequence length="489" mass="53307">MDSSTMLLDQLPEDLLAAVMSHLRLEDVLALRLMCRRLAGLAQHPDVWRHRTLAVYGGPGSCPLLRLAPCAREVSTVVPMEPACRHGDLRTTSCAARALSITMGDTLEECGPEEVADTVQIVKQQEALGRLRAVSLHFLGGFLAEETADSLLGALASTRGLEKVTLRVGSRCCWQVVPATGQRGAWAPSLKSFTCDIQPWTVAFCNYMLAGHAATLEAVDFEDHDICPVDATLSPLRLLAGMPNLRQLTCRMMNGLGEVAACESLRALKLTVQPVSDDNSPGALELLRSAHQLRSLHLFFPYDDAEEDDDGVGGGGGEFGADLIRALASSGRSQVEVLSIEVVGSAPQRPLLDQLRLALPSLPALRRLVVDLDPDALLRGITPLTAPSLRSLQIRLYDSTQNVCFHALLHSEKLASLMSRNPLLHVELQYLTCFQDLCDKCVLGCHRDLKSFKLVGVFAHSKDECPSPEDHATNGRCRWVHINDVDVQH</sequence>
<dbReference type="KEGG" id="foc:113202987"/>
<proteinExistence type="predicted"/>
<organism evidence="2 3">
    <name type="scientific">Frankliniella occidentalis</name>
    <name type="common">Western flower thrips</name>
    <name type="synonym">Euthrips occidentalis</name>
    <dbReference type="NCBI Taxonomy" id="133901"/>
    <lineage>
        <taxon>Eukaryota</taxon>
        <taxon>Metazoa</taxon>
        <taxon>Ecdysozoa</taxon>
        <taxon>Arthropoda</taxon>
        <taxon>Hexapoda</taxon>
        <taxon>Insecta</taxon>
        <taxon>Pterygota</taxon>
        <taxon>Neoptera</taxon>
        <taxon>Paraneoptera</taxon>
        <taxon>Thysanoptera</taxon>
        <taxon>Terebrantia</taxon>
        <taxon>Thripoidea</taxon>
        <taxon>Thripidae</taxon>
        <taxon>Frankliniella</taxon>
    </lineage>
</organism>
<evidence type="ECO:0000259" key="1">
    <source>
        <dbReference type="PROSITE" id="PS50181"/>
    </source>
</evidence>
<dbReference type="OrthoDB" id="3211970at2759"/>
<dbReference type="AlphaFoldDB" id="A0A6J1S360"/>
<evidence type="ECO:0000313" key="2">
    <source>
        <dbReference type="Proteomes" id="UP000504606"/>
    </source>
</evidence>
<dbReference type="Gene3D" id="3.80.10.10">
    <property type="entry name" value="Ribonuclease Inhibitor"/>
    <property type="match status" value="1"/>
</dbReference>
<dbReference type="Gene3D" id="1.20.1280.50">
    <property type="match status" value="1"/>
</dbReference>